<dbReference type="AlphaFoldDB" id="N1Q018"/>
<reference evidence="1 2" key="2">
    <citation type="journal article" date="2012" name="PLoS Pathog.">
        <title>Diverse lifestyles and strategies of plant pathogenesis encoded in the genomes of eighteen Dothideomycetes fungi.</title>
        <authorList>
            <person name="Ohm R.A."/>
            <person name="Feau N."/>
            <person name="Henrissat B."/>
            <person name="Schoch C.L."/>
            <person name="Horwitz B.A."/>
            <person name="Barry K.W."/>
            <person name="Condon B.J."/>
            <person name="Copeland A.C."/>
            <person name="Dhillon B."/>
            <person name="Glaser F."/>
            <person name="Hesse C.N."/>
            <person name="Kosti I."/>
            <person name="LaButti K."/>
            <person name="Lindquist E.A."/>
            <person name="Lucas S."/>
            <person name="Salamov A.A."/>
            <person name="Bradshaw R.E."/>
            <person name="Ciuffetti L."/>
            <person name="Hamelin R.C."/>
            <person name="Kema G.H.J."/>
            <person name="Lawrence C."/>
            <person name="Scott J.A."/>
            <person name="Spatafora J.W."/>
            <person name="Turgeon B.G."/>
            <person name="de Wit P.J.G.M."/>
            <person name="Zhong S."/>
            <person name="Goodwin S.B."/>
            <person name="Grigoriev I.V."/>
        </authorList>
    </citation>
    <scope>NUCLEOTIDE SEQUENCE [LARGE SCALE GENOMIC DNA]</scope>
    <source>
        <strain evidence="2">NZE10 / CBS 128990</strain>
    </source>
</reference>
<dbReference type="HOGENOM" id="CLU_2183870_0_0_1"/>
<sequence>MCTGDFRAISAVHSASEVVSAFCQRPVSQLFIGKSGKTCTDFTVRTEHVAFKMAVGLERIPTELLVNIVLCLRHLAERNALCLQARPEVRRAGSSVCPALIARDSLSAV</sequence>
<accession>N1Q018</accession>
<organism evidence="1 2">
    <name type="scientific">Dothistroma septosporum (strain NZE10 / CBS 128990)</name>
    <name type="common">Red band needle blight fungus</name>
    <name type="synonym">Mycosphaerella pini</name>
    <dbReference type="NCBI Taxonomy" id="675120"/>
    <lineage>
        <taxon>Eukaryota</taxon>
        <taxon>Fungi</taxon>
        <taxon>Dikarya</taxon>
        <taxon>Ascomycota</taxon>
        <taxon>Pezizomycotina</taxon>
        <taxon>Dothideomycetes</taxon>
        <taxon>Dothideomycetidae</taxon>
        <taxon>Mycosphaerellales</taxon>
        <taxon>Mycosphaerellaceae</taxon>
        <taxon>Dothistroma</taxon>
    </lineage>
</organism>
<gene>
    <name evidence="1" type="ORF">DOTSEDRAFT_42288</name>
</gene>
<proteinExistence type="predicted"/>
<evidence type="ECO:0000313" key="2">
    <source>
        <dbReference type="Proteomes" id="UP000016933"/>
    </source>
</evidence>
<dbReference type="EMBL" id="KB446536">
    <property type="protein sequence ID" value="EME47995.1"/>
    <property type="molecule type" value="Genomic_DNA"/>
</dbReference>
<protein>
    <submittedName>
        <fullName evidence="1">Uncharacterized protein</fullName>
    </submittedName>
</protein>
<keyword evidence="2" id="KW-1185">Reference proteome</keyword>
<evidence type="ECO:0000313" key="1">
    <source>
        <dbReference type="EMBL" id="EME47995.1"/>
    </source>
</evidence>
<reference evidence="2" key="1">
    <citation type="journal article" date="2012" name="PLoS Genet.">
        <title>The genomes of the fungal plant pathogens Cladosporium fulvum and Dothistroma septosporum reveal adaptation to different hosts and lifestyles but also signatures of common ancestry.</title>
        <authorList>
            <person name="de Wit P.J.G.M."/>
            <person name="van der Burgt A."/>
            <person name="Oekmen B."/>
            <person name="Stergiopoulos I."/>
            <person name="Abd-Elsalam K.A."/>
            <person name="Aerts A.L."/>
            <person name="Bahkali A.H."/>
            <person name="Beenen H.G."/>
            <person name="Chettri P."/>
            <person name="Cox M.P."/>
            <person name="Datema E."/>
            <person name="de Vries R.P."/>
            <person name="Dhillon B."/>
            <person name="Ganley A.R."/>
            <person name="Griffiths S.A."/>
            <person name="Guo Y."/>
            <person name="Hamelin R.C."/>
            <person name="Henrissat B."/>
            <person name="Kabir M.S."/>
            <person name="Jashni M.K."/>
            <person name="Kema G."/>
            <person name="Klaubauf S."/>
            <person name="Lapidus A."/>
            <person name="Levasseur A."/>
            <person name="Lindquist E."/>
            <person name="Mehrabi R."/>
            <person name="Ohm R.A."/>
            <person name="Owen T.J."/>
            <person name="Salamov A."/>
            <person name="Schwelm A."/>
            <person name="Schijlen E."/>
            <person name="Sun H."/>
            <person name="van den Burg H.A."/>
            <person name="van Ham R.C.H.J."/>
            <person name="Zhang S."/>
            <person name="Goodwin S.B."/>
            <person name="Grigoriev I.V."/>
            <person name="Collemare J."/>
            <person name="Bradshaw R.E."/>
        </authorList>
    </citation>
    <scope>NUCLEOTIDE SEQUENCE [LARGE SCALE GENOMIC DNA]</scope>
    <source>
        <strain evidence="2">NZE10 / CBS 128990</strain>
    </source>
</reference>
<dbReference type="Proteomes" id="UP000016933">
    <property type="component" value="Unassembled WGS sequence"/>
</dbReference>
<name>N1Q018_DOTSN</name>